<dbReference type="STRING" id="1962155.B1813_15465"/>
<accession>A0A1V9A269</accession>
<dbReference type="Proteomes" id="UP000192591">
    <property type="component" value="Unassembled WGS sequence"/>
</dbReference>
<dbReference type="EMBL" id="MWIH01000006">
    <property type="protein sequence ID" value="OQO91245.1"/>
    <property type="molecule type" value="Genomic_DNA"/>
</dbReference>
<evidence type="ECO:0000313" key="1">
    <source>
        <dbReference type="EMBL" id="OQO91245.1"/>
    </source>
</evidence>
<sequence length="66" mass="6797">MTCVSCRTGLDHCHGTVLLHVDGGAECTEPDCADAVLARHALVVDCDSIEGGCACEVTAERLAHAS</sequence>
<dbReference type="AlphaFoldDB" id="A0A1V9A269"/>
<proteinExistence type="predicted"/>
<keyword evidence="2" id="KW-1185">Reference proteome</keyword>
<name>A0A1V9A269_SACPI</name>
<comment type="caution">
    <text evidence="1">The sequence shown here is derived from an EMBL/GenBank/DDBJ whole genome shotgun (WGS) entry which is preliminary data.</text>
</comment>
<organism evidence="1 2">
    <name type="scientific">Saccharomonospora piscinae</name>
    <dbReference type="NCBI Taxonomy" id="687388"/>
    <lineage>
        <taxon>Bacteria</taxon>
        <taxon>Bacillati</taxon>
        <taxon>Actinomycetota</taxon>
        <taxon>Actinomycetes</taxon>
        <taxon>Pseudonocardiales</taxon>
        <taxon>Pseudonocardiaceae</taxon>
        <taxon>Saccharomonospora</taxon>
    </lineage>
</organism>
<reference evidence="1 2" key="1">
    <citation type="submission" date="2017-02" db="EMBL/GenBank/DDBJ databases">
        <title>Draft genome of Saccharomonospora sp. 154.</title>
        <authorList>
            <person name="Alonso-Carmona G.S."/>
            <person name="De La Haba R."/>
            <person name="Vera-Gargallo B."/>
            <person name="Sandoval-Trujillo A.H."/>
            <person name="Ramirez-Duran N."/>
            <person name="Ventosa A."/>
        </authorList>
    </citation>
    <scope>NUCLEOTIDE SEQUENCE [LARGE SCALE GENOMIC DNA]</scope>
    <source>
        <strain evidence="1 2">LRS4.154</strain>
    </source>
</reference>
<protein>
    <submittedName>
        <fullName evidence="1">Uncharacterized protein</fullName>
    </submittedName>
</protein>
<evidence type="ECO:0000313" key="2">
    <source>
        <dbReference type="Proteomes" id="UP000192591"/>
    </source>
</evidence>
<dbReference type="RefSeq" id="WP_081193528.1">
    <property type="nucleotide sequence ID" value="NZ_MWIH01000006.1"/>
</dbReference>
<gene>
    <name evidence="1" type="ORF">B1813_15465</name>
</gene>